<feature type="region of interest" description="Disordered" evidence="1">
    <location>
        <begin position="1"/>
        <end position="23"/>
    </location>
</feature>
<evidence type="ECO:0000256" key="1">
    <source>
        <dbReference type="SAM" id="MobiDB-lite"/>
    </source>
</evidence>
<accession>A0ABM4BU45</accession>
<evidence type="ECO:0000313" key="3">
    <source>
        <dbReference type="RefSeq" id="XP_065652687.1"/>
    </source>
</evidence>
<gene>
    <name evidence="3" type="primary">LOC136079957</name>
</gene>
<organism evidence="2 3">
    <name type="scientific">Hydra vulgaris</name>
    <name type="common">Hydra</name>
    <name type="synonym">Hydra attenuata</name>
    <dbReference type="NCBI Taxonomy" id="6087"/>
    <lineage>
        <taxon>Eukaryota</taxon>
        <taxon>Metazoa</taxon>
        <taxon>Cnidaria</taxon>
        <taxon>Hydrozoa</taxon>
        <taxon>Hydroidolina</taxon>
        <taxon>Anthoathecata</taxon>
        <taxon>Aplanulata</taxon>
        <taxon>Hydridae</taxon>
        <taxon>Hydra</taxon>
    </lineage>
</organism>
<keyword evidence="2" id="KW-1185">Reference proteome</keyword>
<dbReference type="Proteomes" id="UP001652625">
    <property type="component" value="Chromosome 05"/>
</dbReference>
<feature type="compositionally biased region" description="Polar residues" evidence="1">
    <location>
        <begin position="1"/>
        <end position="12"/>
    </location>
</feature>
<feature type="compositionally biased region" description="Basic residues" evidence="1">
    <location>
        <begin position="13"/>
        <end position="23"/>
    </location>
</feature>
<reference evidence="3" key="1">
    <citation type="submission" date="2025-08" db="UniProtKB">
        <authorList>
            <consortium name="RefSeq"/>
        </authorList>
    </citation>
    <scope>IDENTIFICATION</scope>
</reference>
<dbReference type="GeneID" id="136079957"/>
<proteinExistence type="predicted"/>
<protein>
    <submittedName>
        <fullName evidence="3">Uncharacterized protein LOC136079957</fullName>
    </submittedName>
</protein>
<sequence length="242" mass="27284">MSSVDTSALKQNNRIKQKKGNISRHKHINNELSSLLTNPPECISEIIKSQEQDEWRPSKRTQVDYSIQKPPRYAMRLVRGGCSSNLGAALGTPYSMISSIYCDRTLTNNILMDKCKLDRAKVKVISKNGDSEEKTQLFCIGLDKKIDKNTKIYLKANNSEGKNFITKCVAAEHHLTFKHKDGKSHGIYLTHRTIPVVGVTWDILALEIFSVLEEYDSLGSIRAILLYNTASNTGRGVAWWLI</sequence>
<name>A0ABM4BU45_HYDVU</name>
<dbReference type="RefSeq" id="XP_065652687.1">
    <property type="nucleotide sequence ID" value="XM_065796615.1"/>
</dbReference>
<evidence type="ECO:0000313" key="2">
    <source>
        <dbReference type="Proteomes" id="UP001652625"/>
    </source>
</evidence>